<feature type="chain" id="PRO_5044893449" description="thioredoxin-dependent peroxiredoxin" evidence="13">
    <location>
        <begin position="20"/>
        <end position="174"/>
    </location>
</feature>
<feature type="domain" description="Thioredoxin" evidence="14">
    <location>
        <begin position="25"/>
        <end position="171"/>
    </location>
</feature>
<dbReference type="PANTHER" id="PTHR42801:SF4">
    <property type="entry name" value="AHPC_TSA FAMILY PROTEIN"/>
    <property type="match status" value="1"/>
</dbReference>
<dbReference type="Proteomes" id="UP000031561">
    <property type="component" value="Unassembled WGS sequence"/>
</dbReference>
<dbReference type="FunFam" id="3.40.30.10:FF:000007">
    <property type="entry name" value="Thioredoxin-dependent thiol peroxidase"/>
    <property type="match status" value="1"/>
</dbReference>
<comment type="caution">
    <text evidence="15">The sequence shown here is derived from an EMBL/GenBank/DDBJ whole genome shotgun (WGS) entry which is preliminary data.</text>
</comment>
<dbReference type="PROSITE" id="PS51352">
    <property type="entry name" value="THIOREDOXIN_2"/>
    <property type="match status" value="1"/>
</dbReference>
<dbReference type="SUPFAM" id="SSF52833">
    <property type="entry name" value="Thioredoxin-like"/>
    <property type="match status" value="1"/>
</dbReference>
<comment type="similarity">
    <text evidence="10">Belongs to the peroxiredoxin family. BCP/PrxQ subfamily.</text>
</comment>
<evidence type="ECO:0000259" key="14">
    <source>
        <dbReference type="PROSITE" id="PS51352"/>
    </source>
</evidence>
<dbReference type="RefSeq" id="WP_236095860.1">
    <property type="nucleotide sequence ID" value="NZ_JTHE03000044.1"/>
</dbReference>
<protein>
    <recommendedName>
        <fullName evidence="3">thioredoxin-dependent peroxiredoxin</fullName>
        <ecNumber evidence="3">1.11.1.24</ecNumber>
    </recommendedName>
    <alternativeName>
        <fullName evidence="11">Bacterioferritin comigratory protein</fullName>
    </alternativeName>
    <alternativeName>
        <fullName evidence="9">Thioredoxin peroxidase</fullName>
    </alternativeName>
</protein>
<dbReference type="EMBL" id="JTHE03000044">
    <property type="protein sequence ID" value="MCM1982682.1"/>
    <property type="molecule type" value="Genomic_DNA"/>
</dbReference>
<keyword evidence="16" id="KW-1185">Reference proteome</keyword>
<reference evidence="15 16" key="1">
    <citation type="journal article" date="2015" name="Genome Announc.">
        <title>Draft Genome Sequence of Filamentous Marine Cyanobacterium Lyngbya confervoides Strain BDU141951.</title>
        <authorList>
            <person name="Chandrababunaidu M.M."/>
            <person name="Sen D."/>
            <person name="Tripathy S."/>
        </authorList>
    </citation>
    <scope>NUCLEOTIDE SEQUENCE [LARGE SCALE GENOMIC DNA]</scope>
    <source>
        <strain evidence="15 16">BDU141951</strain>
    </source>
</reference>
<dbReference type="Pfam" id="PF00578">
    <property type="entry name" value="AhpC-TSA"/>
    <property type="match status" value="1"/>
</dbReference>
<proteinExistence type="inferred from homology"/>
<evidence type="ECO:0000256" key="10">
    <source>
        <dbReference type="ARBA" id="ARBA00038489"/>
    </source>
</evidence>
<evidence type="ECO:0000256" key="7">
    <source>
        <dbReference type="ARBA" id="ARBA00023157"/>
    </source>
</evidence>
<evidence type="ECO:0000256" key="9">
    <source>
        <dbReference type="ARBA" id="ARBA00032824"/>
    </source>
</evidence>
<feature type="signal peptide" evidence="13">
    <location>
        <begin position="1"/>
        <end position="19"/>
    </location>
</feature>
<keyword evidence="13" id="KW-0732">Signal</keyword>
<evidence type="ECO:0000256" key="6">
    <source>
        <dbReference type="ARBA" id="ARBA00023002"/>
    </source>
</evidence>
<dbReference type="PANTHER" id="PTHR42801">
    <property type="entry name" value="THIOREDOXIN-DEPENDENT PEROXIDE REDUCTASE"/>
    <property type="match status" value="1"/>
</dbReference>
<keyword evidence="5" id="KW-0049">Antioxidant</keyword>
<evidence type="ECO:0000256" key="3">
    <source>
        <dbReference type="ARBA" id="ARBA00013017"/>
    </source>
</evidence>
<organism evidence="15 16">
    <name type="scientific">Lyngbya confervoides BDU141951</name>
    <dbReference type="NCBI Taxonomy" id="1574623"/>
    <lineage>
        <taxon>Bacteria</taxon>
        <taxon>Bacillati</taxon>
        <taxon>Cyanobacteriota</taxon>
        <taxon>Cyanophyceae</taxon>
        <taxon>Oscillatoriophycideae</taxon>
        <taxon>Oscillatoriales</taxon>
        <taxon>Microcoleaceae</taxon>
        <taxon>Lyngbya</taxon>
    </lineage>
</organism>
<keyword evidence="8" id="KW-0676">Redox-active center</keyword>
<evidence type="ECO:0000256" key="12">
    <source>
        <dbReference type="ARBA" id="ARBA00049091"/>
    </source>
</evidence>
<evidence type="ECO:0000313" key="15">
    <source>
        <dbReference type="EMBL" id="MCM1982682.1"/>
    </source>
</evidence>
<evidence type="ECO:0000256" key="13">
    <source>
        <dbReference type="SAM" id="SignalP"/>
    </source>
</evidence>
<dbReference type="InterPro" id="IPR050924">
    <property type="entry name" value="Peroxiredoxin_BCP/PrxQ"/>
</dbReference>
<dbReference type="InterPro" id="IPR000866">
    <property type="entry name" value="AhpC/TSA"/>
</dbReference>
<gene>
    <name evidence="15" type="ORF">QQ91_0007570</name>
</gene>
<keyword evidence="7" id="KW-1015">Disulfide bond</keyword>
<dbReference type="InterPro" id="IPR036249">
    <property type="entry name" value="Thioredoxin-like_sf"/>
</dbReference>
<keyword evidence="4" id="KW-0575">Peroxidase</keyword>
<sequence>MISLVLVLCCWLPGPSAWALGGALPALNQPAPGFSLPAQTGEGTLALSDYLGQWVVLYFYPQDFTPGCTLEAQRFQKDLESYRARNAQILGVSADSADVHAEFCDSEQLTFPLLADEEGTVSRAYGSWLGNQSLRHTFLIDPQGKIRDRFVKVQPAVHSQEVLEALDQLLSDIS</sequence>
<name>A0ABD4T1T4_9CYAN</name>
<dbReference type="Gene3D" id="3.40.30.10">
    <property type="entry name" value="Glutaredoxin"/>
    <property type="match status" value="1"/>
</dbReference>
<dbReference type="GO" id="GO:0140824">
    <property type="term" value="F:thioredoxin-dependent peroxiredoxin activity"/>
    <property type="evidence" value="ECO:0007669"/>
    <property type="project" value="UniProtKB-EC"/>
</dbReference>
<dbReference type="AlphaFoldDB" id="A0ABD4T1T4"/>
<evidence type="ECO:0000256" key="1">
    <source>
        <dbReference type="ARBA" id="ARBA00003330"/>
    </source>
</evidence>
<evidence type="ECO:0000256" key="4">
    <source>
        <dbReference type="ARBA" id="ARBA00022559"/>
    </source>
</evidence>
<dbReference type="EC" id="1.11.1.24" evidence="3"/>
<comment type="catalytic activity">
    <reaction evidence="12">
        <text>a hydroperoxide + [thioredoxin]-dithiol = an alcohol + [thioredoxin]-disulfide + H2O</text>
        <dbReference type="Rhea" id="RHEA:62620"/>
        <dbReference type="Rhea" id="RHEA-COMP:10698"/>
        <dbReference type="Rhea" id="RHEA-COMP:10700"/>
        <dbReference type="ChEBI" id="CHEBI:15377"/>
        <dbReference type="ChEBI" id="CHEBI:29950"/>
        <dbReference type="ChEBI" id="CHEBI:30879"/>
        <dbReference type="ChEBI" id="CHEBI:35924"/>
        <dbReference type="ChEBI" id="CHEBI:50058"/>
        <dbReference type="EC" id="1.11.1.24"/>
    </reaction>
</comment>
<comment type="function">
    <text evidence="1">Thiol-specific peroxidase that catalyzes the reduction of hydrogen peroxide and organic hydroperoxides to water and alcohols, respectively. Plays a role in cell protection against oxidative stress by detoxifying peroxides and as sensor of hydrogen peroxide-mediated signaling events.</text>
</comment>
<dbReference type="CDD" id="cd03017">
    <property type="entry name" value="PRX_BCP"/>
    <property type="match status" value="1"/>
</dbReference>
<evidence type="ECO:0000256" key="5">
    <source>
        <dbReference type="ARBA" id="ARBA00022862"/>
    </source>
</evidence>
<evidence type="ECO:0000256" key="8">
    <source>
        <dbReference type="ARBA" id="ARBA00023284"/>
    </source>
</evidence>
<evidence type="ECO:0000313" key="16">
    <source>
        <dbReference type="Proteomes" id="UP000031561"/>
    </source>
</evidence>
<evidence type="ECO:0000256" key="11">
    <source>
        <dbReference type="ARBA" id="ARBA00041373"/>
    </source>
</evidence>
<dbReference type="InterPro" id="IPR013766">
    <property type="entry name" value="Thioredoxin_domain"/>
</dbReference>
<evidence type="ECO:0000256" key="2">
    <source>
        <dbReference type="ARBA" id="ARBA00011245"/>
    </source>
</evidence>
<comment type="subunit">
    <text evidence="2">Monomer.</text>
</comment>
<keyword evidence="6" id="KW-0560">Oxidoreductase</keyword>
<accession>A0ABD4T1T4</accession>